<evidence type="ECO:0000313" key="3">
    <source>
        <dbReference type="Proteomes" id="UP000741013"/>
    </source>
</evidence>
<accession>A0ABS4PW74</accession>
<dbReference type="InterPro" id="IPR038070">
    <property type="entry name" value="Rv2632c-like_sf"/>
</dbReference>
<dbReference type="Gene3D" id="3.30.160.240">
    <property type="entry name" value="Rv1738"/>
    <property type="match status" value="1"/>
</dbReference>
<keyword evidence="3" id="KW-1185">Reference proteome</keyword>
<evidence type="ECO:0000256" key="1">
    <source>
        <dbReference type="SAM" id="MobiDB-lite"/>
    </source>
</evidence>
<gene>
    <name evidence="2" type="ORF">JOM49_005207</name>
</gene>
<evidence type="ECO:0008006" key="4">
    <source>
        <dbReference type="Google" id="ProtNLM"/>
    </source>
</evidence>
<evidence type="ECO:0000313" key="2">
    <source>
        <dbReference type="EMBL" id="MBP2183681.1"/>
    </source>
</evidence>
<sequence>MREKRWTVEIFIDEHENRTRAQARLRNPDETGLSGTGTAG</sequence>
<dbReference type="InterPro" id="IPR015057">
    <property type="entry name" value="Rv2632c-like"/>
</dbReference>
<dbReference type="Proteomes" id="UP000741013">
    <property type="component" value="Unassembled WGS sequence"/>
</dbReference>
<organism evidence="2 3">
    <name type="scientific">Amycolatopsis magusensis</name>
    <dbReference type="NCBI Taxonomy" id="882444"/>
    <lineage>
        <taxon>Bacteria</taxon>
        <taxon>Bacillati</taxon>
        <taxon>Actinomycetota</taxon>
        <taxon>Actinomycetes</taxon>
        <taxon>Pseudonocardiales</taxon>
        <taxon>Pseudonocardiaceae</taxon>
        <taxon>Amycolatopsis</taxon>
    </lineage>
</organism>
<dbReference type="SUPFAM" id="SSF143212">
    <property type="entry name" value="Rv2632c-like"/>
    <property type="match status" value="1"/>
</dbReference>
<feature type="region of interest" description="Disordered" evidence="1">
    <location>
        <begin position="21"/>
        <end position="40"/>
    </location>
</feature>
<comment type="caution">
    <text evidence="2">The sequence shown here is derived from an EMBL/GenBank/DDBJ whole genome shotgun (WGS) entry which is preliminary data.</text>
</comment>
<protein>
    <recommendedName>
        <fullName evidence="4">Transposase</fullName>
    </recommendedName>
</protein>
<proteinExistence type="predicted"/>
<reference evidence="2 3" key="1">
    <citation type="submission" date="2021-03" db="EMBL/GenBank/DDBJ databases">
        <title>Sequencing the genomes of 1000 actinobacteria strains.</title>
        <authorList>
            <person name="Klenk H.-P."/>
        </authorList>
    </citation>
    <scope>NUCLEOTIDE SEQUENCE [LARGE SCALE GENOMIC DNA]</scope>
    <source>
        <strain evidence="2 3">DSM 45510</strain>
    </source>
</reference>
<name>A0ABS4PW74_9PSEU</name>
<dbReference type="Pfam" id="PF08962">
    <property type="entry name" value="Rv2632c-like"/>
    <property type="match status" value="1"/>
</dbReference>
<dbReference type="EMBL" id="JAGGMS010000001">
    <property type="protein sequence ID" value="MBP2183681.1"/>
    <property type="molecule type" value="Genomic_DNA"/>
</dbReference>